<keyword evidence="5" id="KW-0963">Cytoplasm</keyword>
<keyword evidence="4" id="KW-0813">Transport</keyword>
<dbReference type="Pfam" id="PF18097">
    <property type="entry name" value="Vta1_C"/>
    <property type="match status" value="1"/>
</dbReference>
<evidence type="ECO:0000256" key="5">
    <source>
        <dbReference type="ARBA" id="ARBA00022490"/>
    </source>
</evidence>
<evidence type="ECO:0000313" key="13">
    <source>
        <dbReference type="Proteomes" id="UP000241769"/>
    </source>
</evidence>
<accession>A0A2P6NS52</accession>
<keyword evidence="8" id="KW-0472">Membrane</keyword>
<feature type="compositionally biased region" description="Pro residues" evidence="9">
    <location>
        <begin position="372"/>
        <end position="427"/>
    </location>
</feature>
<dbReference type="PANTHER" id="PTHR46009:SF1">
    <property type="entry name" value="VACUOLAR PROTEIN SORTING-ASSOCIATED PROTEIN VTA1 HOMOLOG"/>
    <property type="match status" value="1"/>
</dbReference>
<evidence type="ECO:0000313" key="12">
    <source>
        <dbReference type="EMBL" id="PRP86698.1"/>
    </source>
</evidence>
<dbReference type="InParanoid" id="A0A2P6NS52"/>
<dbReference type="EMBL" id="MDYQ01000027">
    <property type="protein sequence ID" value="PRP86698.1"/>
    <property type="molecule type" value="Genomic_DNA"/>
</dbReference>
<dbReference type="AlphaFoldDB" id="A0A2P6NS52"/>
<keyword evidence="7" id="KW-0653">Protein transport</keyword>
<feature type="compositionally biased region" description="Polar residues" evidence="9">
    <location>
        <begin position="322"/>
        <end position="336"/>
    </location>
</feature>
<dbReference type="STRING" id="1890364.A0A2P6NS52"/>
<dbReference type="FunCoup" id="A0A2P6NS52">
    <property type="interactions" value="51"/>
</dbReference>
<keyword evidence="13" id="KW-1185">Reference proteome</keyword>
<dbReference type="GO" id="GO:0015031">
    <property type="term" value="P:protein transport"/>
    <property type="evidence" value="ECO:0007669"/>
    <property type="project" value="UniProtKB-KW"/>
</dbReference>
<gene>
    <name evidence="12" type="ORF">PROFUN_02847</name>
</gene>
<dbReference type="OrthoDB" id="391137at2759"/>
<organism evidence="12 13">
    <name type="scientific">Planoprotostelium fungivorum</name>
    <dbReference type="NCBI Taxonomy" id="1890364"/>
    <lineage>
        <taxon>Eukaryota</taxon>
        <taxon>Amoebozoa</taxon>
        <taxon>Evosea</taxon>
        <taxon>Variosea</taxon>
        <taxon>Cavosteliida</taxon>
        <taxon>Cavosteliaceae</taxon>
        <taxon>Planoprotostelium</taxon>
    </lineage>
</organism>
<dbReference type="Pfam" id="PF04652">
    <property type="entry name" value="Vta1"/>
    <property type="match status" value="1"/>
</dbReference>
<evidence type="ECO:0000256" key="1">
    <source>
        <dbReference type="ARBA" id="ARBA00004481"/>
    </source>
</evidence>
<reference evidence="12 13" key="1">
    <citation type="journal article" date="2018" name="Genome Biol. Evol.">
        <title>Multiple Roots of Fruiting Body Formation in Amoebozoa.</title>
        <authorList>
            <person name="Hillmann F."/>
            <person name="Forbes G."/>
            <person name="Novohradska S."/>
            <person name="Ferling I."/>
            <person name="Riege K."/>
            <person name="Groth M."/>
            <person name="Westermann M."/>
            <person name="Marz M."/>
            <person name="Spaller T."/>
            <person name="Winckler T."/>
            <person name="Schaap P."/>
            <person name="Glockner G."/>
        </authorList>
    </citation>
    <scope>NUCLEOTIDE SEQUENCE [LARGE SCALE GENOMIC DNA]</scope>
    <source>
        <strain evidence="12 13">Jena</strain>
    </source>
</reference>
<feature type="compositionally biased region" description="Polar residues" evidence="9">
    <location>
        <begin position="435"/>
        <end position="444"/>
    </location>
</feature>
<feature type="domain" description="Vta1/callose synthase N-terminal" evidence="10">
    <location>
        <begin position="12"/>
        <end position="151"/>
    </location>
</feature>
<protein>
    <submittedName>
        <fullName evidence="12">Vacuolar protein sorting-associated protein VTA1-like protein</fullName>
    </submittedName>
</protein>
<evidence type="ECO:0000256" key="2">
    <source>
        <dbReference type="ARBA" id="ARBA00004496"/>
    </source>
</evidence>
<evidence type="ECO:0000259" key="10">
    <source>
        <dbReference type="Pfam" id="PF04652"/>
    </source>
</evidence>
<dbReference type="InterPro" id="IPR039431">
    <property type="entry name" value="Vta1/CALS_N"/>
</dbReference>
<feature type="compositionally biased region" description="Polar residues" evidence="9">
    <location>
        <begin position="240"/>
        <end position="249"/>
    </location>
</feature>
<dbReference type="GO" id="GO:0010008">
    <property type="term" value="C:endosome membrane"/>
    <property type="evidence" value="ECO:0007669"/>
    <property type="project" value="UniProtKB-SubCell"/>
</dbReference>
<sequence length="489" mass="53947">MNTPPPALKPLVNYFKQATILQKHDPVTAYYCGTYGVQEGVSLRSKVAPNDPAVKKFLLDSMDYLDDRKSQLGGQLENGQDKVMSTAMKAFNAADNQDRSGQATKETAATFLTSSILLQVLTQFGPLSPEVSEKIKYAKWKAADIMNAIRNGQKPKPGSKAEQELESELSTMAAETNNTATPSVYNESPPQNHQSTQQFDTYEAPAQKYQNTQQTDTYEAPAQKYQNTQQTDTYEAPPQKYQNTQQTDTYEAPPSVPSWSEQNFTSVPSPMDVVPPPPSSFSTMNIPSPSFSRYGNDNLNLPAPPAFPSVTPPSFPPPPFETNHTPGPTIYNPNRQEGQEKEQAPSWRQPPNGNGYPPSFQTSPQYPSSHLPSPPSSHLPSPPSVPPSWPLPPPSYPSPPPSQPPSLPPSQPQPQYQPQPKPQPQPQPQLQAQPRMSQSVQSKYEPTMDDTEKAIKYTRYVLSSLQFDDTSAAVKNLKLALKQLTGVDY</sequence>
<feature type="region of interest" description="Disordered" evidence="9">
    <location>
        <begin position="149"/>
        <end position="170"/>
    </location>
</feature>
<evidence type="ECO:0000256" key="8">
    <source>
        <dbReference type="ARBA" id="ARBA00023136"/>
    </source>
</evidence>
<evidence type="ECO:0000256" key="3">
    <source>
        <dbReference type="ARBA" id="ARBA00007895"/>
    </source>
</evidence>
<evidence type="ECO:0000256" key="9">
    <source>
        <dbReference type="SAM" id="MobiDB-lite"/>
    </source>
</evidence>
<comment type="caution">
    <text evidence="12">The sequence shown here is derived from an EMBL/GenBank/DDBJ whole genome shotgun (WGS) entry which is preliminary data.</text>
</comment>
<dbReference type="Gene3D" id="1.20.5.420">
    <property type="entry name" value="Immunoglobulin FC, subunit C"/>
    <property type="match status" value="1"/>
</dbReference>
<comment type="subcellular location">
    <subcellularLocation>
        <location evidence="2">Cytoplasm</location>
    </subcellularLocation>
    <subcellularLocation>
        <location evidence="1">Endosome membrane</location>
        <topology evidence="1">Peripheral membrane protein</topology>
    </subcellularLocation>
</comment>
<evidence type="ECO:0000256" key="6">
    <source>
        <dbReference type="ARBA" id="ARBA00022753"/>
    </source>
</evidence>
<evidence type="ECO:0000256" key="7">
    <source>
        <dbReference type="ARBA" id="ARBA00022927"/>
    </source>
</evidence>
<name>A0A2P6NS52_9EUKA</name>
<keyword evidence="6" id="KW-0967">Endosome</keyword>
<dbReference type="Gene3D" id="1.25.40.270">
    <property type="entry name" value="Vacuolar protein sorting-associated protein vta1"/>
    <property type="match status" value="1"/>
</dbReference>
<feature type="compositionally biased region" description="Pro residues" evidence="9">
    <location>
        <begin position="302"/>
        <end position="320"/>
    </location>
</feature>
<evidence type="ECO:0000259" key="11">
    <source>
        <dbReference type="Pfam" id="PF18097"/>
    </source>
</evidence>
<proteinExistence type="inferred from homology"/>
<comment type="similarity">
    <text evidence="3">Belongs to the VTA1 family.</text>
</comment>
<dbReference type="PANTHER" id="PTHR46009">
    <property type="entry name" value="VACUOLAR PROTEIN SORTING-ASSOCIATED PROTEIN VTA1 HOMOLOG"/>
    <property type="match status" value="1"/>
</dbReference>
<dbReference type="GO" id="GO:0005771">
    <property type="term" value="C:multivesicular body"/>
    <property type="evidence" value="ECO:0007669"/>
    <property type="project" value="TreeGrafter"/>
</dbReference>
<feature type="domain" description="Vta1 C-terminal" evidence="11">
    <location>
        <begin position="449"/>
        <end position="485"/>
    </location>
</feature>
<dbReference type="InterPro" id="IPR044538">
    <property type="entry name" value="Vta1-like"/>
</dbReference>
<feature type="compositionally biased region" description="Polar residues" evidence="9">
    <location>
        <begin position="283"/>
        <end position="299"/>
    </location>
</feature>
<evidence type="ECO:0000256" key="4">
    <source>
        <dbReference type="ARBA" id="ARBA00022448"/>
    </source>
</evidence>
<feature type="region of interest" description="Disordered" evidence="9">
    <location>
        <begin position="225"/>
        <end position="450"/>
    </location>
</feature>
<dbReference type="InterPro" id="IPR041212">
    <property type="entry name" value="Vta1_C"/>
</dbReference>
<dbReference type="InterPro" id="IPR023175">
    <property type="entry name" value="Vta1/CALS_N_sf"/>
</dbReference>
<dbReference type="GO" id="GO:0032511">
    <property type="term" value="P:late endosome to vacuole transport via multivesicular body sorting pathway"/>
    <property type="evidence" value="ECO:0007669"/>
    <property type="project" value="InterPro"/>
</dbReference>
<dbReference type="Proteomes" id="UP000241769">
    <property type="component" value="Unassembled WGS sequence"/>
</dbReference>